<dbReference type="GO" id="GO:0008270">
    <property type="term" value="F:zinc ion binding"/>
    <property type="evidence" value="ECO:0007669"/>
    <property type="project" value="UniProtKB-KW"/>
</dbReference>
<dbReference type="InterPro" id="IPR021896">
    <property type="entry name" value="THAP9-like_HTH"/>
</dbReference>
<keyword evidence="9" id="KW-1185">Reference proteome</keyword>
<name>A0A8J0T1T0_XENTR</name>
<accession>A0A8J0T1T0</accession>
<evidence type="ECO:0000313" key="9">
    <source>
        <dbReference type="Proteomes" id="UP000008143"/>
    </source>
</evidence>
<protein>
    <submittedName>
        <fullName evidence="10 11">DNA transposase THAP9 isoform X1</fullName>
    </submittedName>
</protein>
<dbReference type="GeneID" id="100493283"/>
<dbReference type="SMART" id="SM00692">
    <property type="entry name" value="DM3"/>
    <property type="match status" value="1"/>
</dbReference>
<keyword evidence="2 5" id="KW-0863">Zinc-finger</keyword>
<evidence type="ECO:0000313" key="13">
    <source>
        <dbReference type="RefSeq" id="XP_017947823.2"/>
    </source>
</evidence>
<keyword evidence="3" id="KW-0862">Zinc</keyword>
<evidence type="ECO:0000313" key="11">
    <source>
        <dbReference type="RefSeq" id="XP_004913089.2"/>
    </source>
</evidence>
<dbReference type="CTD" id="79725"/>
<dbReference type="Proteomes" id="UP000008143">
    <property type="component" value="Chromosome 3"/>
</dbReference>
<reference evidence="10 11" key="1">
    <citation type="submission" date="2025-04" db="UniProtKB">
        <authorList>
            <consortium name="RefSeq"/>
        </authorList>
    </citation>
    <scope>IDENTIFICATION</scope>
    <source>
        <strain evidence="10 11">Nigerian</strain>
        <tissue evidence="10 11">Liver and blood</tissue>
    </source>
</reference>
<dbReference type="Pfam" id="PF21787">
    <property type="entry name" value="TNP-like_RNaseH_N"/>
    <property type="match status" value="1"/>
</dbReference>
<evidence type="ECO:0000256" key="2">
    <source>
        <dbReference type="ARBA" id="ARBA00022771"/>
    </source>
</evidence>
<proteinExistence type="predicted"/>
<dbReference type="InterPro" id="IPR006612">
    <property type="entry name" value="THAP_Znf"/>
</dbReference>
<keyword evidence="4 5" id="KW-0238">DNA-binding</keyword>
<dbReference type="SMART" id="SM00980">
    <property type="entry name" value="THAP"/>
    <property type="match status" value="1"/>
</dbReference>
<keyword evidence="6" id="KW-0175">Coiled coil</keyword>
<evidence type="ECO:0000313" key="12">
    <source>
        <dbReference type="RefSeq" id="XP_004913090.2"/>
    </source>
</evidence>
<evidence type="ECO:0000256" key="5">
    <source>
        <dbReference type="PROSITE-ProRule" id="PRU00309"/>
    </source>
</evidence>
<evidence type="ECO:0000313" key="14">
    <source>
        <dbReference type="Xenbase" id="XB-GENE-22172555"/>
    </source>
</evidence>
<dbReference type="RefSeq" id="XP_004913089.2">
    <property type="nucleotide sequence ID" value="XM_004913032.4"/>
</dbReference>
<evidence type="ECO:0000256" key="6">
    <source>
        <dbReference type="SAM" id="Coils"/>
    </source>
</evidence>
<evidence type="ECO:0000256" key="7">
    <source>
        <dbReference type="SAM" id="MobiDB-lite"/>
    </source>
</evidence>
<evidence type="ECO:0000256" key="3">
    <source>
        <dbReference type="ARBA" id="ARBA00022833"/>
    </source>
</evidence>
<feature type="domain" description="THAP-type" evidence="8">
    <location>
        <begin position="1"/>
        <end position="89"/>
    </location>
</feature>
<dbReference type="PANTHER" id="PTHR47577:SF2">
    <property type="entry name" value="THAP DOMAIN CONTAINING 9"/>
    <property type="match status" value="1"/>
</dbReference>
<dbReference type="InterPro" id="IPR048366">
    <property type="entry name" value="TNP-like_GBD"/>
</dbReference>
<dbReference type="Pfam" id="PF05485">
    <property type="entry name" value="THAP"/>
    <property type="match status" value="1"/>
</dbReference>
<keyword evidence="1" id="KW-0479">Metal-binding</keyword>
<feature type="coiled-coil region" evidence="6">
    <location>
        <begin position="177"/>
        <end position="211"/>
    </location>
</feature>
<dbReference type="OrthoDB" id="7312725at2759"/>
<organism evidence="9 13">
    <name type="scientific">Xenopus tropicalis</name>
    <name type="common">Western clawed frog</name>
    <name type="synonym">Silurana tropicalis</name>
    <dbReference type="NCBI Taxonomy" id="8364"/>
    <lineage>
        <taxon>Eukaryota</taxon>
        <taxon>Metazoa</taxon>
        <taxon>Chordata</taxon>
        <taxon>Craniata</taxon>
        <taxon>Vertebrata</taxon>
        <taxon>Euteleostomi</taxon>
        <taxon>Amphibia</taxon>
        <taxon>Batrachia</taxon>
        <taxon>Anura</taxon>
        <taxon>Pipoidea</taxon>
        <taxon>Pipidae</taxon>
        <taxon>Xenopodinae</taxon>
        <taxon>Xenopus</taxon>
        <taxon>Silurana</taxon>
    </lineage>
</organism>
<dbReference type="RefSeq" id="XP_002935296.2">
    <property type="nucleotide sequence ID" value="XM_002935250.5"/>
</dbReference>
<dbReference type="InterPro" id="IPR048365">
    <property type="entry name" value="TNP-like_RNaseH_N"/>
</dbReference>
<evidence type="ECO:0000256" key="4">
    <source>
        <dbReference type="ARBA" id="ARBA00023125"/>
    </source>
</evidence>
<dbReference type="OMA" id="VKSTFFH"/>
<sequence>MPVSCAASGCKSRYTLDAREKGITFHRFPRSNPALLEKWRLAMRRSTRNGELWMPSRYQRLCSLHFKQCCFDTTGQTKRLREHVIPTIFDFPEETHKEDACKIRPEDTAALSTSCSPQKPEAEKVETAEPDEESGPEVEVVPANKKARHAEEVSAKNDVTITFQVPLQDHLYFIPDIETLKKKLHATEDLRARKEKELRNVKDKEKRQREAYRSIYEELGKRILQNPQLHERLQPFGDIPLELYKKPKSQYSAQQRLFCLTLHLHDQLLYRYLKNEIRLPIPDPRQLHKWLKTDDHNAGINSSVIETLLKKRKEQPKMYTSACLIVDTMSICQHLTYDSKNNELIGFVNLGKGANGSISQEVANETLIFMLVGMDSHWSALVAYFFIKTLTAGAQHQLLLGVMHELSDNGFEIVCVTMERHERNEEMCALLGCTFDDPKNLRSSFSLPDSQYKHYIMFDVNKEQQMVSDMLEEAGNILSPEGPVIWQYITDLLSLDKMSLMHTSADQFSVDAEPQLMKIKLMVNKIDSSVANALNVVNDLNLKMFKGSAATVSFIKILDRLFKLLSSRNPWAQGEREAITHSNLLQKMSVLQETEEYLLKLATCDNTFVYQGVRRHYILGLLVNITSLQALLVDLLHKQNYILTNTFSTDHIKKVFNSVRRAGERHKKPTAIQVKHAMDHLQSRCVWLHKYEHSWALKNEMCCAVSTVDSVPCSYEHPASLFLEDCVMLPDHTYSSNVLDVMVQNSGMYIAGWIVRKAFNQLTCNQCRLALVTNSMPQDFRNAYHLLQIKDSRSYFVPSNGTIKVIFLAEKSLNFMLKDGSFRHKHACHFLEYSVLSLLGSADVFELKEHASQTAGGIDNHYFDLLRLITWLYYTFRQLYVKRITRAVQYKAHLKQIFTKPRFYFSKDINNLFKKL</sequence>
<dbReference type="RefSeq" id="XP_017947823.2">
    <property type="nucleotide sequence ID" value="XM_018092334.2"/>
</dbReference>
<evidence type="ECO:0000256" key="1">
    <source>
        <dbReference type="ARBA" id="ARBA00022723"/>
    </source>
</evidence>
<dbReference type="SUPFAM" id="SSF57716">
    <property type="entry name" value="Glucocorticoid receptor-like (DNA-binding domain)"/>
    <property type="match status" value="1"/>
</dbReference>
<gene>
    <name evidence="10 11 12 13 14" type="primary">thap9</name>
</gene>
<dbReference type="KEGG" id="xtr:100493283"/>
<evidence type="ECO:0000313" key="10">
    <source>
        <dbReference type="RefSeq" id="XP_002935296.2"/>
    </source>
</evidence>
<dbReference type="Xenbase" id="XB-GENE-22172555">
    <property type="gene designation" value="thap9"/>
</dbReference>
<dbReference type="Pfam" id="PF21788">
    <property type="entry name" value="TNP-like_GBD"/>
    <property type="match status" value="1"/>
</dbReference>
<dbReference type="PROSITE" id="PS50950">
    <property type="entry name" value="ZF_THAP"/>
    <property type="match status" value="1"/>
</dbReference>
<evidence type="ECO:0000259" key="8">
    <source>
        <dbReference type="PROSITE" id="PS50950"/>
    </source>
</evidence>
<dbReference type="RefSeq" id="XP_004913090.2">
    <property type="nucleotide sequence ID" value="XM_004913033.4"/>
</dbReference>
<dbReference type="GO" id="GO:0003677">
    <property type="term" value="F:DNA binding"/>
    <property type="evidence" value="ECO:0007669"/>
    <property type="project" value="UniProtKB-UniRule"/>
</dbReference>
<dbReference type="Pfam" id="PF12017">
    <property type="entry name" value="Tnp_P_element"/>
    <property type="match status" value="1"/>
</dbReference>
<feature type="region of interest" description="Disordered" evidence="7">
    <location>
        <begin position="107"/>
        <end position="144"/>
    </location>
</feature>
<dbReference type="PANTHER" id="PTHR47577">
    <property type="entry name" value="THAP DOMAIN-CONTAINING PROTEIN 6"/>
    <property type="match status" value="1"/>
</dbReference>
<dbReference type="AlphaFoldDB" id="A0A8J0T1T0"/>